<evidence type="ECO:0000256" key="7">
    <source>
        <dbReference type="ARBA" id="ARBA00022491"/>
    </source>
</evidence>
<keyword evidence="5" id="KW-0488">Methylation</keyword>
<dbReference type="InterPro" id="IPR036612">
    <property type="entry name" value="KH_dom_type_1_sf"/>
</dbReference>
<evidence type="ECO:0000256" key="21">
    <source>
        <dbReference type="PROSITE-ProRule" id="PRU00117"/>
    </source>
</evidence>
<evidence type="ECO:0000313" key="26">
    <source>
        <dbReference type="VGNC" id="VGNC:57725"/>
    </source>
</evidence>
<feature type="region of interest" description="Disordered" evidence="22">
    <location>
        <begin position="223"/>
        <end position="302"/>
    </location>
</feature>
<evidence type="ECO:0000256" key="5">
    <source>
        <dbReference type="ARBA" id="ARBA00022481"/>
    </source>
</evidence>
<keyword evidence="12 21" id="KW-0694">RNA-binding</keyword>
<keyword evidence="15" id="KW-0010">Activator</keyword>
<keyword evidence="14" id="KW-0238">DNA-binding</keyword>
<dbReference type="GO" id="GO:0005681">
    <property type="term" value="C:spliceosomal complex"/>
    <property type="evidence" value="ECO:0007669"/>
    <property type="project" value="UniProtKB-KW"/>
</dbReference>
<keyword evidence="25" id="KW-1185">Reference proteome</keyword>
<evidence type="ECO:0000256" key="2">
    <source>
        <dbReference type="ARBA" id="ARBA00004496"/>
    </source>
</evidence>
<dbReference type="CDD" id="cd22433">
    <property type="entry name" value="KH-I_HNRNPK_rpt2"/>
    <property type="match status" value="1"/>
</dbReference>
<evidence type="ECO:0000256" key="15">
    <source>
        <dbReference type="ARBA" id="ARBA00023159"/>
    </source>
</evidence>
<dbReference type="GO" id="GO:0005737">
    <property type="term" value="C:cytoplasm"/>
    <property type="evidence" value="ECO:0007669"/>
    <property type="project" value="UniProtKB-SubCell"/>
</dbReference>
<keyword evidence="16" id="KW-0804">Transcription</keyword>
<evidence type="ECO:0000256" key="8">
    <source>
        <dbReference type="ARBA" id="ARBA00022553"/>
    </source>
</evidence>
<comment type="subcellular location">
    <subcellularLocation>
        <location evidence="1">Cell projection</location>
        <location evidence="1">Podosome</location>
    </subcellularLocation>
    <subcellularLocation>
        <location evidence="2">Cytoplasm</location>
    </subcellularLocation>
    <subcellularLocation>
        <location evidence="3">Nucleus</location>
        <location evidence="3">Nucleoplasm</location>
    </subcellularLocation>
</comment>
<evidence type="ECO:0000256" key="18">
    <source>
        <dbReference type="ARBA" id="ARBA00023242"/>
    </source>
</evidence>
<feature type="compositionally biased region" description="Basic and acidic residues" evidence="22">
    <location>
        <begin position="249"/>
        <end position="258"/>
    </location>
</feature>
<protein>
    <recommendedName>
        <fullName evidence="4">Heterogeneous nuclear ribonucleoprotein K</fullName>
    </recommendedName>
</protein>
<evidence type="ECO:0000256" key="1">
    <source>
        <dbReference type="ARBA" id="ARBA00004188"/>
    </source>
</evidence>
<name>A0A2I3TSE9_PANTR</name>
<evidence type="ECO:0000313" key="24">
    <source>
        <dbReference type="Ensembl" id="ENSPTRP00000092142.1"/>
    </source>
</evidence>
<keyword evidence="18" id="KW-0539">Nucleus</keyword>
<dbReference type="PROSITE" id="PS50084">
    <property type="entry name" value="KH_TYPE_1"/>
    <property type="match status" value="3"/>
</dbReference>
<evidence type="ECO:0000256" key="4">
    <source>
        <dbReference type="ARBA" id="ARBA00018447"/>
    </source>
</evidence>
<dbReference type="Proteomes" id="UP000002277">
    <property type="component" value="Chromosome 9"/>
</dbReference>
<dbReference type="FunFam" id="3.30.1370.10:FF:000025">
    <property type="entry name" value="Heterogeneous nuclear ribonucleoprotein K, like"/>
    <property type="match status" value="1"/>
</dbReference>
<dbReference type="InterPro" id="IPR012987">
    <property type="entry name" value="ROK_N"/>
</dbReference>
<reference evidence="24" key="3">
    <citation type="submission" date="2025-09" db="UniProtKB">
        <authorList>
            <consortium name="Ensembl"/>
        </authorList>
    </citation>
    <scope>IDENTIFICATION</scope>
</reference>
<dbReference type="InterPro" id="IPR004088">
    <property type="entry name" value="KH_dom_type_1"/>
</dbReference>
<dbReference type="Pfam" id="PF00013">
    <property type="entry name" value="KH_1"/>
    <property type="match status" value="3"/>
</dbReference>
<keyword evidence="7" id="KW-0678">Repressor</keyword>
<proteinExistence type="predicted"/>
<dbReference type="AlphaFoldDB" id="A0A2I3TSE9"/>
<evidence type="ECO:0000256" key="12">
    <source>
        <dbReference type="ARBA" id="ARBA00022884"/>
    </source>
</evidence>
<evidence type="ECO:0000259" key="23">
    <source>
        <dbReference type="SMART" id="SM00322"/>
    </source>
</evidence>
<evidence type="ECO:0000256" key="10">
    <source>
        <dbReference type="ARBA" id="ARBA00022728"/>
    </source>
</evidence>
<evidence type="ECO:0000256" key="20">
    <source>
        <dbReference type="ARBA" id="ARBA00045294"/>
    </source>
</evidence>
<dbReference type="SUPFAM" id="SSF54791">
    <property type="entry name" value="Eukaryotic type KH-domain (KH-domain type I)"/>
    <property type="match status" value="3"/>
</dbReference>
<comment type="function">
    <text evidence="20">One of the major pre-mRNA-binding proteins. Binds tenaciously to poly(C) sequences. Likely to play a role in the nuclear metabolism of hnRNAs, particularly for pre-mRNAs that contain cytidine-rich sequences. Can also bind poly(C) single-stranded DNA. Plays an important role in p53/TP53 response to DNA damage, acting at the level of both transcription activation and repression. When sumoylated, acts as a transcriptional coactivator of p53/TP53, playing a role in p21/CDKN1A and 14-3-3 sigma/SFN induction. As far as transcription repression is concerned, acts by interacting with long intergenic RNA p21 (lincRNA-p21), a non-coding RNA induced by p53/TP53. This interaction is necessary for the induction of apoptosis, but not cell cycle arrest. As part of a ribonucleoprotein complex composed at least of ZNF827, HNRNPL and the circular RNA circZNF827 that nucleates the complex on chromatin, may negatively regulate the transcription of genes involved in neuronal differentiation.</text>
</comment>
<evidence type="ECO:0000256" key="19">
    <source>
        <dbReference type="ARBA" id="ARBA00023274"/>
    </source>
</evidence>
<reference evidence="24 25" key="1">
    <citation type="journal article" date="2005" name="Nature">
        <title>Initial sequence of the chimpanzee genome and comparison with the human genome.</title>
        <authorList>
            <consortium name="Chimpanzee sequencing and analysis consortium"/>
        </authorList>
    </citation>
    <scope>NUCLEOTIDE SEQUENCE [LARGE SCALE GENOMIC DNA]</scope>
</reference>
<keyword evidence="11" id="KW-0677">Repeat</keyword>
<dbReference type="Bgee" id="ENSPTRG00000048500">
    <property type="expression patterns" value="Expressed in fibroblast and 21 other cell types or tissues"/>
</dbReference>
<feature type="compositionally biased region" description="Low complexity" evidence="22">
    <location>
        <begin position="225"/>
        <end position="239"/>
    </location>
</feature>
<dbReference type="SMART" id="SM00322">
    <property type="entry name" value="KH"/>
    <property type="match status" value="3"/>
</dbReference>
<feature type="domain" description="K Homology" evidence="23">
    <location>
        <begin position="41"/>
        <end position="106"/>
    </location>
</feature>
<dbReference type="GO" id="GO:0008380">
    <property type="term" value="P:RNA splicing"/>
    <property type="evidence" value="ECO:0007669"/>
    <property type="project" value="UniProtKB-KW"/>
</dbReference>
<dbReference type="PANTHER" id="PTHR10288">
    <property type="entry name" value="KH DOMAIN CONTAINING RNA BINDING PROTEIN"/>
    <property type="match status" value="1"/>
</dbReference>
<keyword evidence="13" id="KW-0805">Transcription regulation</keyword>
<dbReference type="VGNC" id="VGNC:57725">
    <property type="gene designation" value="HNRNPK"/>
</dbReference>
<keyword evidence="9" id="KW-0507">mRNA processing</keyword>
<dbReference type="EMBL" id="AACZ04054994">
    <property type="status" value="NOT_ANNOTATED_CDS"/>
    <property type="molecule type" value="Genomic_DNA"/>
</dbReference>
<organism evidence="24 25">
    <name type="scientific">Pan troglodytes</name>
    <name type="common">Chimpanzee</name>
    <dbReference type="NCBI Taxonomy" id="9598"/>
    <lineage>
        <taxon>Eukaryota</taxon>
        <taxon>Metazoa</taxon>
        <taxon>Chordata</taxon>
        <taxon>Craniata</taxon>
        <taxon>Vertebrata</taxon>
        <taxon>Euteleostomi</taxon>
        <taxon>Mammalia</taxon>
        <taxon>Eutheria</taxon>
        <taxon>Euarchontoglires</taxon>
        <taxon>Primates</taxon>
        <taxon>Haplorrhini</taxon>
        <taxon>Catarrhini</taxon>
        <taxon>Hominidae</taxon>
        <taxon>Pan</taxon>
    </lineage>
</organism>
<keyword evidence="19" id="KW-0687">Ribonucleoprotein</keyword>
<dbReference type="GO" id="GO:0002102">
    <property type="term" value="C:podosome"/>
    <property type="evidence" value="ECO:0007669"/>
    <property type="project" value="UniProtKB-SubCell"/>
</dbReference>
<dbReference type="GO" id="GO:0006397">
    <property type="term" value="P:mRNA processing"/>
    <property type="evidence" value="ECO:0007669"/>
    <property type="project" value="UniProtKB-KW"/>
</dbReference>
<accession>A0A2I3TSE9</accession>
<evidence type="ECO:0000256" key="22">
    <source>
        <dbReference type="SAM" id="MobiDB-lite"/>
    </source>
</evidence>
<evidence type="ECO:0000313" key="25">
    <source>
        <dbReference type="Proteomes" id="UP000002277"/>
    </source>
</evidence>
<keyword evidence="10" id="KW-0747">Spliceosome</keyword>
<evidence type="ECO:0000256" key="16">
    <source>
        <dbReference type="ARBA" id="ARBA00023163"/>
    </source>
</evidence>
<reference evidence="24" key="2">
    <citation type="submission" date="2025-08" db="UniProtKB">
        <authorList>
            <consortium name="Ensembl"/>
        </authorList>
    </citation>
    <scope>IDENTIFICATION</scope>
</reference>
<evidence type="ECO:0000256" key="17">
    <source>
        <dbReference type="ARBA" id="ARBA00023187"/>
    </source>
</evidence>
<dbReference type="CDD" id="cd22434">
    <property type="entry name" value="KH-I_HNRNPK_rpt3"/>
    <property type="match status" value="1"/>
</dbReference>
<keyword evidence="6" id="KW-0963">Cytoplasm</keyword>
<dbReference type="Pfam" id="PF08067">
    <property type="entry name" value="ROKNT"/>
    <property type="match status" value="1"/>
</dbReference>
<sequence length="436" mass="48624">METEQPEETFPNTETNGEFGKRPAEDMEEEQAFKRSRNTDEMVELRILLQSKNAGAVIGKGGKNIKALRTDVSIKSLKLLHEHILSISADIETIGEILKKIIPTLEEYQHYKGSDFDCELRLLIHQSLAGGIIGVKGAKIKELRENTQTTIKLFQECCPHSTDRVVLIGGKPDRVVECIKIILDLISESPIKGRAQPYDPNFYDETYDYGGFTMMFDDRRGRPVGFPMRGRGGFDRMPPGRGGRPMPPSRRDYDDMSPRRGPPPPPPGRGGRGGSRARNLPLPPPPPPRGGDLMAYDRRGRPGDRYDGMVGFSADETWDSAIDTWSPSEWQMAYEPQVEYHSYYSYAGGRGSYGDLGGPIITTQVTIPKDLAGSIIGKGGQRIKQIRHESGASIKIDEPLEGSEDRIITITGTQDQIQNAQYLLQNSFSSQLIFFF</sequence>
<dbReference type="InterPro" id="IPR004087">
    <property type="entry name" value="KH_dom"/>
</dbReference>
<dbReference type="GO" id="GO:0003723">
    <property type="term" value="F:RNA binding"/>
    <property type="evidence" value="ECO:0007669"/>
    <property type="project" value="UniProtKB-UniRule"/>
</dbReference>
<dbReference type="FunFam" id="3.30.1370.10:FF:000023">
    <property type="entry name" value="Heterogeneous nuclear ribonucleoprotein K, like"/>
    <property type="match status" value="1"/>
</dbReference>
<dbReference type="Ensembl" id="ENSPTRT00000085014.1">
    <property type="protein sequence ID" value="ENSPTRP00000092142.1"/>
    <property type="gene ID" value="ENSPTRG00000048500.1"/>
</dbReference>
<dbReference type="Gene3D" id="3.30.1370.10">
    <property type="entry name" value="K Homology domain, type 1"/>
    <property type="match status" value="3"/>
</dbReference>
<keyword evidence="8" id="KW-0597">Phosphoprotein</keyword>
<gene>
    <name evidence="24 26" type="primary">HNRNPK</name>
</gene>
<evidence type="ECO:0000256" key="9">
    <source>
        <dbReference type="ARBA" id="ARBA00022664"/>
    </source>
</evidence>
<feature type="domain" description="K Homology" evidence="23">
    <location>
        <begin position="359"/>
        <end position="429"/>
    </location>
</feature>
<evidence type="ECO:0000256" key="13">
    <source>
        <dbReference type="ARBA" id="ARBA00023015"/>
    </source>
</evidence>
<evidence type="ECO:0000256" key="6">
    <source>
        <dbReference type="ARBA" id="ARBA00022490"/>
    </source>
</evidence>
<evidence type="ECO:0000256" key="11">
    <source>
        <dbReference type="ARBA" id="ARBA00022737"/>
    </source>
</evidence>
<feature type="compositionally biased region" description="Basic and acidic residues" evidence="22">
    <location>
        <begin position="19"/>
        <end position="36"/>
    </location>
</feature>
<keyword evidence="17" id="KW-0508">mRNA splicing</keyword>
<dbReference type="GeneTree" id="ENSGT00940000153434"/>
<feature type="region of interest" description="Disordered" evidence="22">
    <location>
        <begin position="1"/>
        <end position="36"/>
    </location>
</feature>
<evidence type="ECO:0000256" key="3">
    <source>
        <dbReference type="ARBA" id="ARBA00004642"/>
    </source>
</evidence>
<feature type="domain" description="K Homology" evidence="23">
    <location>
        <begin position="116"/>
        <end position="187"/>
    </location>
</feature>
<evidence type="ECO:0000256" key="14">
    <source>
        <dbReference type="ARBA" id="ARBA00023125"/>
    </source>
</evidence>
<dbReference type="CDD" id="cd22432">
    <property type="entry name" value="KH-I_HNRNPK_rpt1"/>
    <property type="match status" value="1"/>
</dbReference>
<dbReference type="GO" id="GO:0003677">
    <property type="term" value="F:DNA binding"/>
    <property type="evidence" value="ECO:0007669"/>
    <property type="project" value="UniProtKB-KW"/>
</dbReference>
<dbReference type="GO" id="GO:0005654">
    <property type="term" value="C:nucleoplasm"/>
    <property type="evidence" value="ECO:0007669"/>
    <property type="project" value="UniProtKB-SubCell"/>
</dbReference>